<dbReference type="RefSeq" id="WP_310264999.1">
    <property type="nucleotide sequence ID" value="NZ_JAVDXU010000001.1"/>
</dbReference>
<feature type="signal peptide" evidence="2">
    <location>
        <begin position="1"/>
        <end position="20"/>
    </location>
</feature>
<feature type="region of interest" description="Disordered" evidence="1">
    <location>
        <begin position="262"/>
        <end position="285"/>
    </location>
</feature>
<sequence>MTFPNCRVPASLGCAVLALAGCGAPSDDTEPLDDAFNCTVRNCTESSTLRVDEISPRFTATQIDANRAIFLEGFLGKSANATTTVLLAGNESLMASTDAEPEVRMNNPDGKRLDYSLYINASAAQPLVRVVFTRAGVRHVSEVMLPAAFTILQPTGAPTLRRSGSALAVRLNLATSGDASAAATGGCTRADNSSFPFKDLALAAVTEAGVAGGYRLEPATVDTAMNNASRAANKDAADTPAVRECQFTVAWIRTAYGTIAPTMNGHGTLRGQREATHPLNYDARS</sequence>
<evidence type="ECO:0000256" key="2">
    <source>
        <dbReference type="SAM" id="SignalP"/>
    </source>
</evidence>
<evidence type="ECO:0000313" key="3">
    <source>
        <dbReference type="EMBL" id="MDR7269840.1"/>
    </source>
</evidence>
<gene>
    <name evidence="3" type="ORF">J2X20_002469</name>
</gene>
<keyword evidence="2" id="KW-0732">Signal</keyword>
<evidence type="ECO:0000313" key="4">
    <source>
        <dbReference type="Proteomes" id="UP001180453"/>
    </source>
</evidence>
<protein>
    <recommendedName>
        <fullName evidence="5">Lipoprotein</fullName>
    </recommendedName>
</protein>
<dbReference type="Proteomes" id="UP001180453">
    <property type="component" value="Unassembled WGS sequence"/>
</dbReference>
<comment type="caution">
    <text evidence="3">The sequence shown here is derived from an EMBL/GenBank/DDBJ whole genome shotgun (WGS) entry which is preliminary data.</text>
</comment>
<evidence type="ECO:0000256" key="1">
    <source>
        <dbReference type="SAM" id="MobiDB-lite"/>
    </source>
</evidence>
<name>A0ABU1YNP1_ROSSA</name>
<accession>A0ABU1YNP1</accession>
<keyword evidence="4" id="KW-1185">Reference proteome</keyword>
<feature type="chain" id="PRO_5047297391" description="Lipoprotein" evidence="2">
    <location>
        <begin position="21"/>
        <end position="285"/>
    </location>
</feature>
<dbReference type="EMBL" id="JAVDXU010000001">
    <property type="protein sequence ID" value="MDR7269840.1"/>
    <property type="molecule type" value="Genomic_DNA"/>
</dbReference>
<reference evidence="3 4" key="1">
    <citation type="submission" date="2023-07" db="EMBL/GenBank/DDBJ databases">
        <title>Sorghum-associated microbial communities from plants grown in Nebraska, USA.</title>
        <authorList>
            <person name="Schachtman D."/>
        </authorList>
    </citation>
    <scope>NUCLEOTIDE SEQUENCE [LARGE SCALE GENOMIC DNA]</scope>
    <source>
        <strain evidence="3 4">BE314</strain>
    </source>
</reference>
<organism evidence="3 4">
    <name type="scientific">Roseateles saccharophilus</name>
    <name type="common">Pseudomonas saccharophila</name>
    <dbReference type="NCBI Taxonomy" id="304"/>
    <lineage>
        <taxon>Bacteria</taxon>
        <taxon>Pseudomonadati</taxon>
        <taxon>Pseudomonadota</taxon>
        <taxon>Betaproteobacteria</taxon>
        <taxon>Burkholderiales</taxon>
        <taxon>Sphaerotilaceae</taxon>
        <taxon>Roseateles</taxon>
    </lineage>
</organism>
<proteinExistence type="predicted"/>
<dbReference type="PROSITE" id="PS51257">
    <property type="entry name" value="PROKAR_LIPOPROTEIN"/>
    <property type="match status" value="1"/>
</dbReference>
<evidence type="ECO:0008006" key="5">
    <source>
        <dbReference type="Google" id="ProtNLM"/>
    </source>
</evidence>